<dbReference type="InterPro" id="IPR010280">
    <property type="entry name" value="U5_MeTrfase_fam"/>
</dbReference>
<accession>A0A6P6RU08</accession>
<keyword evidence="1 4" id="KW-0489">Methyltransferase</keyword>
<feature type="region of interest" description="Disordered" evidence="5">
    <location>
        <begin position="1"/>
        <end position="72"/>
    </location>
</feature>
<sequence length="855" mass="92087">MVCTKDGALTAGSPQKSCGPRAVSITERSASLRGVAGKQASTEAHARRFSGRRGAPTPARGQGSEDGASASWSRWLTTTSRLPSLDSACKRLQPLLAYSRAGSAATWLHYSACLPAKSARTFGQAAAQAATEGAATPASTSTTTPSISGASLGSLNVVRNAGEGDILRGLKVGALTWTGEGRIRLLLQRWSFEDTAFFQRLLPGQTVTLRVEGIHSKKGKCTVTLLGTESPAPGQRPPPCAHFHEGCSGCQFLHLNPPYQWKAKQQLVAHLLHELLTAQRQQAQVDGIPCREPDVEPLVRARSDTQFSAKADLLVQHMHGKACIGLPPLDGSSTLVSIERCLRLAAPLQEVYNHLRATLLPLLESGKLRVLDSRSYAGTLSGVTLKLAEGAGASDREVLLRFKGHLEDSTRPVLEELAVALSSLYPALKAVTFQDVRRPHLPDQVLYGKDFVLMTLEGCRYRTTGRTRESFAGRWDLMHEVSAAVAEAARGGRRRLWTAFESGGIFAVLLAPRFEKVIAFAAGALDAEEARKNYVLNGLQVSDVVECKDSRWGAHIKSNERGIAANTKAQGSRRVLGRLCGFHVVAAYRSVAAAFAEHLGIQGHCEMPRGEAQREQASGVGTPAELHCADEEATGIQGSDRTVFGDATEKWRQRQPEAAAAAGRDSAACPSTVRKTADAAAEATARPDILLLAPSRGGLPKETRRWLKEGAVAYLVYVSHEQPAFARDAKVLLACGYELEYFRAFDVSPHRTEVLSVSSFSRKKADAAALWQPFATPSPRGYISVTRVSLASQGPSGLSGKLFDLLDGRQFPELDRTLEDSVATARNMYMALRLRRKSYVVGAVECSTGYFAAVS</sequence>
<protein>
    <submittedName>
        <fullName evidence="7">Uncharacterized protein LOC34617949</fullName>
    </submittedName>
</protein>
<keyword evidence="3 4" id="KW-0949">S-adenosyl-L-methionine</keyword>
<organism evidence="6 7">
    <name type="scientific">Cyclospora cayetanensis</name>
    <dbReference type="NCBI Taxonomy" id="88456"/>
    <lineage>
        <taxon>Eukaryota</taxon>
        <taxon>Sar</taxon>
        <taxon>Alveolata</taxon>
        <taxon>Apicomplexa</taxon>
        <taxon>Conoidasida</taxon>
        <taxon>Coccidia</taxon>
        <taxon>Eucoccidiorida</taxon>
        <taxon>Eimeriorina</taxon>
        <taxon>Eimeriidae</taxon>
        <taxon>Cyclospora</taxon>
    </lineage>
</organism>
<dbReference type="Gene3D" id="2.40.50.1070">
    <property type="match status" value="1"/>
</dbReference>
<name>A0A6P6RU08_9EIME</name>
<dbReference type="GO" id="GO:0006396">
    <property type="term" value="P:RNA processing"/>
    <property type="evidence" value="ECO:0007669"/>
    <property type="project" value="InterPro"/>
</dbReference>
<gene>
    <name evidence="7" type="primary">LOC34617949</name>
</gene>
<dbReference type="Gene3D" id="3.40.50.150">
    <property type="entry name" value="Vaccinia Virus protein VP39"/>
    <property type="match status" value="2"/>
</dbReference>
<dbReference type="PANTHER" id="PTHR11061">
    <property type="entry name" value="RNA M5U METHYLTRANSFERASE"/>
    <property type="match status" value="1"/>
</dbReference>
<evidence type="ECO:0000256" key="1">
    <source>
        <dbReference type="ARBA" id="ARBA00022603"/>
    </source>
</evidence>
<reference evidence="7" key="1">
    <citation type="submission" date="2025-08" db="UniProtKB">
        <authorList>
            <consortium name="RefSeq"/>
        </authorList>
    </citation>
    <scope>IDENTIFICATION</scope>
</reference>
<comment type="caution">
    <text evidence="4">Lacks conserved residue(s) required for the propagation of feature annotation.</text>
</comment>
<evidence type="ECO:0000256" key="3">
    <source>
        <dbReference type="ARBA" id="ARBA00022691"/>
    </source>
</evidence>
<dbReference type="GO" id="GO:0032259">
    <property type="term" value="P:methylation"/>
    <property type="evidence" value="ECO:0007669"/>
    <property type="project" value="UniProtKB-KW"/>
</dbReference>
<evidence type="ECO:0000313" key="7">
    <source>
        <dbReference type="RefSeq" id="XP_026191318.1"/>
    </source>
</evidence>
<evidence type="ECO:0000256" key="4">
    <source>
        <dbReference type="PROSITE-ProRule" id="PRU01024"/>
    </source>
</evidence>
<dbReference type="GeneID" id="34617949"/>
<dbReference type="SUPFAM" id="SSF53335">
    <property type="entry name" value="S-adenosyl-L-methionine-dependent methyltransferases"/>
    <property type="match status" value="1"/>
</dbReference>
<dbReference type="OrthoDB" id="347553at2759"/>
<dbReference type="AlphaFoldDB" id="A0A6P6RU08"/>
<dbReference type="Proteomes" id="UP000515125">
    <property type="component" value="Unplaced"/>
</dbReference>
<keyword evidence="6" id="KW-1185">Reference proteome</keyword>
<dbReference type="RefSeq" id="XP_026191318.1">
    <property type="nucleotide sequence ID" value="XM_026335533.1"/>
</dbReference>
<comment type="similarity">
    <text evidence="4">Belongs to the class I-like SAM-binding methyltransferase superfamily. RNA M5U methyltransferase family.</text>
</comment>
<evidence type="ECO:0000256" key="2">
    <source>
        <dbReference type="ARBA" id="ARBA00022679"/>
    </source>
</evidence>
<dbReference type="PANTHER" id="PTHR11061:SF30">
    <property type="entry name" value="TRNA (URACIL(54)-C(5))-METHYLTRANSFERASE"/>
    <property type="match status" value="1"/>
</dbReference>
<dbReference type="InterPro" id="IPR029063">
    <property type="entry name" value="SAM-dependent_MTases_sf"/>
</dbReference>
<evidence type="ECO:0000256" key="5">
    <source>
        <dbReference type="SAM" id="MobiDB-lite"/>
    </source>
</evidence>
<dbReference type="GO" id="GO:0008173">
    <property type="term" value="F:RNA methyltransferase activity"/>
    <property type="evidence" value="ECO:0007669"/>
    <property type="project" value="InterPro"/>
</dbReference>
<dbReference type="PROSITE" id="PS51687">
    <property type="entry name" value="SAM_MT_RNA_M5U"/>
    <property type="match status" value="1"/>
</dbReference>
<keyword evidence="2 4" id="KW-0808">Transferase</keyword>
<proteinExistence type="inferred from homology"/>
<evidence type="ECO:0000313" key="6">
    <source>
        <dbReference type="Proteomes" id="UP000515125"/>
    </source>
</evidence>